<sequence>MIFKLPISFLLASSLISSACVNVSASNPSVKWELLSPDIYGTGKSVGRFTVNGLDSISRLCFTQLPRGMRTLSAGDSIVELNAGYYYLTSPKFGTNSPQAIIDVEYTWDINADAEQPVSFHALTPGNRIIPVEASLSPILESSLSNPEWSEWTIAPDSLYRLNEILASGRKPGPFDIAPSFKRVKLTKGTFKSGDKISTVIVKHENPEYYRITLKPGKALIEGASQKAINMAKRTLTRRLLEPNGGTIPCAVIEDWPDYPYRALMIDIARNYQTPETMHTLTELMADYRLNTLHFHITDDEGWRLEIPGLPELTEIGSRRGYTTDSHDRLPHIFSDNPTTADGFFTRRQFIDFIRHCDSIGIQVIPEIESPGHARAAIKAMEARYRNTGDDTYRLIEPGDTSVYTSAQLYHDNLMNPALPSTYSFIAKVVDEVEAMYHEAGVKLPGIHIGGDEVPDGAWDGSTSAMKMAKERGVSGRHGLHGEFVRKVGRIMRDRNIPIFGWQDIYTGYDDEYHTEISPLVGGVNCWVSSLDPEKNVAIKGINSGYPVILSNVDYFYMDMLYMPHPEERGLYWGGFVDELQALSGYPDKLCPPQKDPKGRIIGVSGQLFAETILSKEQMEKLLFPKSLGLAERGWNGTPTYTPADFNILIGDKELPRLERLGVTLHVRAPGIMIKDGKAYINSPYPDAEIHYTLDGSTPTESSPLYTGSLTLHDSEKEIRAAIYKNGYRSVTTLLKR</sequence>
<proteinExistence type="predicted"/>
<comment type="caution">
    <text evidence="1">The sequence shown here is derived from an EMBL/GenBank/DDBJ whole genome shotgun (WGS) entry which is preliminary data.</text>
</comment>
<reference evidence="1" key="1">
    <citation type="submission" date="2019-04" db="EMBL/GenBank/DDBJ databases">
        <title>Microbes associate with the intestines of laboratory mice.</title>
        <authorList>
            <person name="Navarre W."/>
            <person name="Wong E."/>
            <person name="Huang K."/>
            <person name="Tropini C."/>
            <person name="Ng K."/>
            <person name="Yu B."/>
        </authorList>
    </citation>
    <scope>NUCLEOTIDE SEQUENCE</scope>
    <source>
        <strain evidence="1">NM04_E33</strain>
    </source>
</reference>
<dbReference type="Proteomes" id="UP000306319">
    <property type="component" value="Unassembled WGS sequence"/>
</dbReference>
<keyword evidence="2" id="KW-1185">Reference proteome</keyword>
<evidence type="ECO:0000313" key="1">
    <source>
        <dbReference type="EMBL" id="TGY79546.1"/>
    </source>
</evidence>
<protein>
    <submittedName>
        <fullName evidence="1">Uncharacterized protein</fullName>
    </submittedName>
</protein>
<accession>A0AC61RL41</accession>
<evidence type="ECO:0000313" key="2">
    <source>
        <dbReference type="Proteomes" id="UP000306319"/>
    </source>
</evidence>
<organism evidence="1 2">
    <name type="scientific">Lepagella muris</name>
    <dbReference type="NCBI Taxonomy" id="3032870"/>
    <lineage>
        <taxon>Bacteria</taxon>
        <taxon>Pseudomonadati</taxon>
        <taxon>Bacteroidota</taxon>
        <taxon>Bacteroidia</taxon>
        <taxon>Bacteroidales</taxon>
        <taxon>Muribaculaceae</taxon>
        <taxon>Lepagella</taxon>
    </lineage>
</organism>
<gene>
    <name evidence="1" type="ORF">E5331_05905</name>
</gene>
<name>A0AC61RL41_9BACT</name>
<dbReference type="EMBL" id="SRYB01000006">
    <property type="protein sequence ID" value="TGY79546.1"/>
    <property type="molecule type" value="Genomic_DNA"/>
</dbReference>